<organism evidence="1 2">
    <name type="scientific">Aquipseudomonas alcaligenes</name>
    <name type="common">Pseudomonas alcaligenes</name>
    <dbReference type="NCBI Taxonomy" id="43263"/>
    <lineage>
        <taxon>Bacteria</taxon>
        <taxon>Pseudomonadati</taxon>
        <taxon>Pseudomonadota</taxon>
        <taxon>Gammaproteobacteria</taxon>
        <taxon>Pseudomonadales</taxon>
        <taxon>Pseudomonadaceae</taxon>
        <taxon>Aquipseudomonas</taxon>
    </lineage>
</organism>
<evidence type="ECO:0000313" key="1">
    <source>
        <dbReference type="EMBL" id="SIR05894.1"/>
    </source>
</evidence>
<accession>A0A1N6XUA9</accession>
<gene>
    <name evidence="1" type="ORF">SAMN05878282_1167</name>
</gene>
<name>A0A1N6XUA9_AQUAC</name>
<sequence length="85" mass="9533">MKAKLEDWKNGWHGVSLGLKQSELEQLIQLLQELKNDSEQHFHLSSLYQGESGLGDIEVYVLPESEPDNMKLSSVALPPNSEVKA</sequence>
<dbReference type="Proteomes" id="UP000185841">
    <property type="component" value="Unassembled WGS sequence"/>
</dbReference>
<protein>
    <submittedName>
        <fullName evidence="1">Uncharacterized protein</fullName>
    </submittedName>
</protein>
<dbReference type="AlphaFoldDB" id="A0A1N6XUA9"/>
<reference evidence="1 2" key="1">
    <citation type="submission" date="2017-01" db="EMBL/GenBank/DDBJ databases">
        <authorList>
            <person name="Mah S.A."/>
            <person name="Swanson W.J."/>
            <person name="Moy G.W."/>
            <person name="Vacquier V.D."/>
        </authorList>
    </citation>
    <scope>NUCLEOTIDE SEQUENCE [LARGE SCALE GENOMIC DNA]</scope>
    <source>
        <strain evidence="1 2">RU36E</strain>
    </source>
</reference>
<proteinExistence type="predicted"/>
<dbReference type="EMBL" id="FTMP01000016">
    <property type="protein sequence ID" value="SIR05894.1"/>
    <property type="molecule type" value="Genomic_DNA"/>
</dbReference>
<evidence type="ECO:0000313" key="2">
    <source>
        <dbReference type="Proteomes" id="UP000185841"/>
    </source>
</evidence>